<keyword evidence="3" id="KW-1185">Reference proteome</keyword>
<feature type="compositionally biased region" description="Low complexity" evidence="1">
    <location>
        <begin position="30"/>
        <end position="41"/>
    </location>
</feature>
<gene>
    <name evidence="2" type="ORF">SAMN05444422_104193</name>
</gene>
<protein>
    <recommendedName>
        <fullName evidence="4">Plastocyanin</fullName>
    </recommendedName>
</protein>
<accession>A0A1I1GAC8</accession>
<feature type="compositionally biased region" description="Basic and acidic residues" evidence="1">
    <location>
        <begin position="70"/>
        <end position="93"/>
    </location>
</feature>
<feature type="region of interest" description="Disordered" evidence="1">
    <location>
        <begin position="19"/>
        <end position="93"/>
    </location>
</feature>
<dbReference type="RefSeq" id="WP_089787585.1">
    <property type="nucleotide sequence ID" value="NZ_FOKW01000004.1"/>
</dbReference>
<reference evidence="3" key="1">
    <citation type="submission" date="2016-10" db="EMBL/GenBank/DDBJ databases">
        <authorList>
            <person name="Varghese N."/>
            <person name="Submissions S."/>
        </authorList>
    </citation>
    <scope>NUCLEOTIDE SEQUENCE [LARGE SCALE GENOMIC DNA]</scope>
    <source>
        <strain evidence="3">DSM 13078</strain>
    </source>
</reference>
<organism evidence="2 3">
    <name type="scientific">Natronobacterium haloterrestre</name>
    <name type="common">Halobiforma haloterrestris</name>
    <dbReference type="NCBI Taxonomy" id="148448"/>
    <lineage>
        <taxon>Archaea</taxon>
        <taxon>Methanobacteriati</taxon>
        <taxon>Methanobacteriota</taxon>
        <taxon>Stenosarchaea group</taxon>
        <taxon>Halobacteria</taxon>
        <taxon>Halobacteriales</taxon>
        <taxon>Natrialbaceae</taxon>
        <taxon>Natronobacterium</taxon>
    </lineage>
</organism>
<dbReference type="PROSITE" id="PS51257">
    <property type="entry name" value="PROKAR_LIPOPROTEIN"/>
    <property type="match status" value="1"/>
</dbReference>
<dbReference type="AlphaFoldDB" id="A0A1I1GAC8"/>
<dbReference type="OrthoDB" id="11088at2157"/>
<evidence type="ECO:0008006" key="4">
    <source>
        <dbReference type="Google" id="ProtNLM"/>
    </source>
</evidence>
<feature type="compositionally biased region" description="Gly residues" evidence="1">
    <location>
        <begin position="19"/>
        <end position="29"/>
    </location>
</feature>
<dbReference type="EMBL" id="FOKW01000004">
    <property type="protein sequence ID" value="SFC08707.1"/>
    <property type="molecule type" value="Genomic_DNA"/>
</dbReference>
<name>A0A1I1GAC8_NATHA</name>
<proteinExistence type="predicted"/>
<sequence>MWNRRRFVATAGMTAALGGCLGDGNGNGDGNANENDDGQNGSNTDGTSADEDDNGPGYDTGLDELEAYDPVDRTGEDEVNIRVDPDGEGRFEPDPVAVERLATVKWTWGEPGYEIYPIDIPDPCRWSGNDTGAAHAWQFPFVGKYEIGCSRPDGDDFTGVMFVVEPGFDLESESESD</sequence>
<evidence type="ECO:0000313" key="2">
    <source>
        <dbReference type="EMBL" id="SFC08707.1"/>
    </source>
</evidence>
<evidence type="ECO:0000256" key="1">
    <source>
        <dbReference type="SAM" id="MobiDB-lite"/>
    </source>
</evidence>
<evidence type="ECO:0000313" key="3">
    <source>
        <dbReference type="Proteomes" id="UP000199161"/>
    </source>
</evidence>
<dbReference type="Proteomes" id="UP000199161">
    <property type="component" value="Unassembled WGS sequence"/>
</dbReference>